<dbReference type="STRING" id="45351.A7RUE0"/>
<sequence>MHRQVLGMLLGLGLVLALLTVTKSTSCPDRAIEIIALTLPPYAYQKNVTTGDGIGLAFIKKTIKKCFAKCNISDISWNFVNTTEELRNALLTNSTDIAFPILESEQTSLDNYEDVTNAKGKPYPSLQYTTIFESPGSSFIVNLDNLDLETRDVVVASLLYIWPIFLITVILGGIAGVLVWIMEFKFNRSEFPKNFFKGSYEGFWWAFVSMTTVGYYMFTRYGDKTPKTLIGRVFGVIWILIGLVIIGTFTAAATSALNAGSTLYTNGPKGRRVGVFEGHEASQQAIKLGADIKVYRGFEKMYQDLNSAQLHGLLVDSFQASHILNDWDDKRLKVLSWLEHSTPYQTATIPARMPALVGNKCFTEIMRKATRLSKALVRTYVKPIKMYDSAEEVGLFSSKTPMTQIAIATTVGILCFLVLIGTLYQCVYKSFKRKAYSVKDQKIPMQRAAIENLHKTAATLADQIMSLQKQLDTLKTNDELAASNVLENNGYNRRV</sequence>
<dbReference type="SUPFAM" id="SSF81324">
    <property type="entry name" value="Voltage-gated potassium channels"/>
    <property type="match status" value="1"/>
</dbReference>
<dbReference type="Gene3D" id="1.10.287.70">
    <property type="match status" value="1"/>
</dbReference>
<keyword evidence="4 9" id="KW-1133">Transmembrane helix</keyword>
<dbReference type="EMBL" id="DS469540">
    <property type="protein sequence ID" value="EDO44838.1"/>
    <property type="molecule type" value="Genomic_DNA"/>
</dbReference>
<dbReference type="PANTHER" id="PTHR11537:SF252">
    <property type="entry name" value="POTASSIUM VOLTAGE-GATED CHANNEL PROTEIN SHAW"/>
    <property type="match status" value="1"/>
</dbReference>
<keyword evidence="2" id="KW-0813">Transport</keyword>
<comment type="subcellular location">
    <subcellularLocation>
        <location evidence="1">Membrane</location>
        <topology evidence="1">Multi-pass membrane protein</topology>
    </subcellularLocation>
</comment>
<feature type="transmembrane region" description="Helical" evidence="9">
    <location>
        <begin position="405"/>
        <end position="424"/>
    </location>
</feature>
<feature type="transmembrane region" description="Helical" evidence="9">
    <location>
        <begin position="202"/>
        <end position="218"/>
    </location>
</feature>
<dbReference type="GO" id="GO:0008076">
    <property type="term" value="C:voltage-gated potassium channel complex"/>
    <property type="evidence" value="ECO:0007669"/>
    <property type="project" value="InterPro"/>
</dbReference>
<evidence type="ECO:0000259" key="11">
    <source>
        <dbReference type="Pfam" id="PF07885"/>
    </source>
</evidence>
<gene>
    <name evidence="12" type="ORF">NEMVEDRAFT_v1g202310</name>
</gene>
<evidence type="ECO:0000313" key="12">
    <source>
        <dbReference type="EMBL" id="EDO44838.1"/>
    </source>
</evidence>
<evidence type="ECO:0000313" key="13">
    <source>
        <dbReference type="Proteomes" id="UP000001593"/>
    </source>
</evidence>
<keyword evidence="6 9" id="KW-0472">Membrane</keyword>
<reference evidence="12 13" key="1">
    <citation type="journal article" date="2007" name="Science">
        <title>Sea anemone genome reveals ancestral eumetazoan gene repertoire and genomic organization.</title>
        <authorList>
            <person name="Putnam N.H."/>
            <person name="Srivastava M."/>
            <person name="Hellsten U."/>
            <person name="Dirks B."/>
            <person name="Chapman J."/>
            <person name="Salamov A."/>
            <person name="Terry A."/>
            <person name="Shapiro H."/>
            <person name="Lindquist E."/>
            <person name="Kapitonov V.V."/>
            <person name="Jurka J."/>
            <person name="Genikhovich G."/>
            <person name="Grigoriev I.V."/>
            <person name="Lucas S.M."/>
            <person name="Steele R.E."/>
            <person name="Finnerty J.R."/>
            <person name="Technau U."/>
            <person name="Martindale M.Q."/>
            <person name="Rokhsar D.S."/>
        </authorList>
    </citation>
    <scope>NUCLEOTIDE SEQUENCE [LARGE SCALE GENOMIC DNA]</scope>
    <source>
        <strain evidence="13">CH2 X CH6</strain>
    </source>
</reference>
<protein>
    <recommendedName>
        <fullName evidence="11">Potassium channel domain-containing protein</fullName>
    </recommendedName>
</protein>
<evidence type="ECO:0000256" key="2">
    <source>
        <dbReference type="ARBA" id="ARBA00022448"/>
    </source>
</evidence>
<feature type="transmembrane region" description="Helical" evidence="9">
    <location>
        <begin position="230"/>
        <end position="253"/>
    </location>
</feature>
<keyword evidence="7" id="KW-0407">Ion channel</keyword>
<keyword evidence="5" id="KW-0406">Ion transport</keyword>
<evidence type="ECO:0000256" key="3">
    <source>
        <dbReference type="ARBA" id="ARBA00022692"/>
    </source>
</evidence>
<evidence type="ECO:0000256" key="8">
    <source>
        <dbReference type="SAM" id="Coils"/>
    </source>
</evidence>
<dbReference type="SUPFAM" id="SSF53850">
    <property type="entry name" value="Periplasmic binding protein-like II"/>
    <property type="match status" value="1"/>
</dbReference>
<name>A7RUE0_NEMVE</name>
<evidence type="ECO:0000256" key="10">
    <source>
        <dbReference type="SAM" id="SignalP"/>
    </source>
</evidence>
<dbReference type="GO" id="GO:0005634">
    <property type="term" value="C:nucleus"/>
    <property type="evidence" value="ECO:0000318"/>
    <property type="project" value="GO_Central"/>
</dbReference>
<dbReference type="eggNOG" id="ENOG502SFV4">
    <property type="taxonomic scope" value="Eukaryota"/>
</dbReference>
<proteinExistence type="predicted"/>
<evidence type="ECO:0000256" key="6">
    <source>
        <dbReference type="ARBA" id="ARBA00023136"/>
    </source>
</evidence>
<feature type="coiled-coil region" evidence="8">
    <location>
        <begin position="450"/>
        <end position="477"/>
    </location>
</feature>
<organism evidence="12 13">
    <name type="scientific">Nematostella vectensis</name>
    <name type="common">Starlet sea anemone</name>
    <dbReference type="NCBI Taxonomy" id="45351"/>
    <lineage>
        <taxon>Eukaryota</taxon>
        <taxon>Metazoa</taxon>
        <taxon>Cnidaria</taxon>
        <taxon>Anthozoa</taxon>
        <taxon>Hexacorallia</taxon>
        <taxon>Actiniaria</taxon>
        <taxon>Edwardsiidae</taxon>
        <taxon>Nematostella</taxon>
    </lineage>
</organism>
<dbReference type="HOGENOM" id="CLU_037255_0_0_1"/>
<evidence type="ECO:0000256" key="5">
    <source>
        <dbReference type="ARBA" id="ARBA00023065"/>
    </source>
</evidence>
<dbReference type="Pfam" id="PF07885">
    <property type="entry name" value="Ion_trans_2"/>
    <property type="match status" value="1"/>
</dbReference>
<evidence type="ECO:0000256" key="1">
    <source>
        <dbReference type="ARBA" id="ARBA00004141"/>
    </source>
</evidence>
<dbReference type="InterPro" id="IPR013099">
    <property type="entry name" value="K_chnl_dom"/>
</dbReference>
<dbReference type="OMA" id="HILNDWD"/>
<evidence type="ECO:0000256" key="7">
    <source>
        <dbReference type="ARBA" id="ARBA00023303"/>
    </source>
</evidence>
<accession>A7RUE0</accession>
<evidence type="ECO:0000256" key="9">
    <source>
        <dbReference type="SAM" id="Phobius"/>
    </source>
</evidence>
<dbReference type="PhylomeDB" id="A7RUE0"/>
<keyword evidence="3 9" id="KW-0812">Transmembrane</keyword>
<dbReference type="AlphaFoldDB" id="A7RUE0"/>
<feature type="transmembrane region" description="Helical" evidence="9">
    <location>
        <begin position="159"/>
        <end position="181"/>
    </location>
</feature>
<feature type="chain" id="PRO_5002712096" description="Potassium channel domain-containing protein" evidence="10">
    <location>
        <begin position="18"/>
        <end position="495"/>
    </location>
</feature>
<keyword evidence="13" id="KW-1185">Reference proteome</keyword>
<keyword evidence="8" id="KW-0175">Coiled coil</keyword>
<dbReference type="PANTHER" id="PTHR11537">
    <property type="entry name" value="VOLTAGE-GATED POTASSIUM CHANNEL"/>
    <property type="match status" value="1"/>
</dbReference>
<dbReference type="InParanoid" id="A7RUE0"/>
<evidence type="ECO:0000256" key="4">
    <source>
        <dbReference type="ARBA" id="ARBA00022989"/>
    </source>
</evidence>
<keyword evidence="10" id="KW-0732">Signal</keyword>
<dbReference type="InterPro" id="IPR028325">
    <property type="entry name" value="VG_K_chnl"/>
</dbReference>
<dbReference type="Gene3D" id="3.40.190.10">
    <property type="entry name" value="Periplasmic binding protein-like II"/>
    <property type="match status" value="1"/>
</dbReference>
<feature type="domain" description="Potassium channel" evidence="11">
    <location>
        <begin position="198"/>
        <end position="257"/>
    </location>
</feature>
<feature type="signal peptide" evidence="10">
    <location>
        <begin position="1"/>
        <end position="17"/>
    </location>
</feature>
<dbReference type="GO" id="GO:0005249">
    <property type="term" value="F:voltage-gated potassium channel activity"/>
    <property type="evidence" value="ECO:0007669"/>
    <property type="project" value="InterPro"/>
</dbReference>
<dbReference type="Proteomes" id="UP000001593">
    <property type="component" value="Unassembled WGS sequence"/>
</dbReference>